<keyword evidence="1" id="KW-1133">Transmembrane helix</keyword>
<accession>A0ABP6T6X8</accession>
<protein>
    <submittedName>
        <fullName evidence="2">Uncharacterized protein</fullName>
    </submittedName>
</protein>
<dbReference type="Proteomes" id="UP001501676">
    <property type="component" value="Unassembled WGS sequence"/>
</dbReference>
<comment type="caution">
    <text evidence="2">The sequence shown here is derived from an EMBL/GenBank/DDBJ whole genome shotgun (WGS) entry which is preliminary data.</text>
</comment>
<feature type="transmembrane region" description="Helical" evidence="1">
    <location>
        <begin position="147"/>
        <end position="171"/>
    </location>
</feature>
<gene>
    <name evidence="2" type="ORF">GCM10020369_62450</name>
</gene>
<keyword evidence="1" id="KW-0472">Membrane</keyword>
<evidence type="ECO:0000256" key="1">
    <source>
        <dbReference type="SAM" id="Phobius"/>
    </source>
</evidence>
<dbReference type="RefSeq" id="WP_345731829.1">
    <property type="nucleotide sequence ID" value="NZ_BAAAYN010000044.1"/>
</dbReference>
<dbReference type="EMBL" id="BAAAYN010000044">
    <property type="protein sequence ID" value="GAA3394154.1"/>
    <property type="molecule type" value="Genomic_DNA"/>
</dbReference>
<name>A0ABP6T6X8_9ACTN</name>
<evidence type="ECO:0000313" key="3">
    <source>
        <dbReference type="Proteomes" id="UP001501676"/>
    </source>
</evidence>
<proteinExistence type="predicted"/>
<reference evidence="3" key="1">
    <citation type="journal article" date="2019" name="Int. J. Syst. Evol. Microbiol.">
        <title>The Global Catalogue of Microorganisms (GCM) 10K type strain sequencing project: providing services to taxonomists for standard genome sequencing and annotation.</title>
        <authorList>
            <consortium name="The Broad Institute Genomics Platform"/>
            <consortium name="The Broad Institute Genome Sequencing Center for Infectious Disease"/>
            <person name="Wu L."/>
            <person name="Ma J."/>
        </authorList>
    </citation>
    <scope>NUCLEOTIDE SEQUENCE [LARGE SCALE GENOMIC DNA]</scope>
    <source>
        <strain evidence="3">JCM 9458</strain>
    </source>
</reference>
<organism evidence="2 3">
    <name type="scientific">Cryptosporangium minutisporangium</name>
    <dbReference type="NCBI Taxonomy" id="113569"/>
    <lineage>
        <taxon>Bacteria</taxon>
        <taxon>Bacillati</taxon>
        <taxon>Actinomycetota</taxon>
        <taxon>Actinomycetes</taxon>
        <taxon>Cryptosporangiales</taxon>
        <taxon>Cryptosporangiaceae</taxon>
        <taxon>Cryptosporangium</taxon>
    </lineage>
</organism>
<keyword evidence="3" id="KW-1185">Reference proteome</keyword>
<feature type="transmembrane region" description="Helical" evidence="1">
    <location>
        <begin position="15"/>
        <end position="46"/>
    </location>
</feature>
<evidence type="ECO:0000313" key="2">
    <source>
        <dbReference type="EMBL" id="GAA3394154.1"/>
    </source>
</evidence>
<keyword evidence="1" id="KW-0812">Transmembrane</keyword>
<sequence length="187" mass="19840">MAQPIDPRVLRPGRVWYAIAAAITGLFVAVGIGVFLYAGVIAISAIPSFHSIHESNGRNVSVALEAGTRYALYVPIGASDTCVLGDGIDSEPLSSRVTVTRNGREWLRVAEITVAYDGAYTYRCEASQSALGESADDDEFGGLVARAFLSVLGLSCLGVVVGGVIALVVGVRRSSHKRRLQTRGPYR</sequence>